<evidence type="ECO:0000256" key="4">
    <source>
        <dbReference type="SAM" id="SignalP"/>
    </source>
</evidence>
<feature type="domain" description="NodB homology" evidence="5">
    <location>
        <begin position="89"/>
        <end position="269"/>
    </location>
</feature>
<evidence type="ECO:0000256" key="2">
    <source>
        <dbReference type="ARBA" id="ARBA00022801"/>
    </source>
</evidence>
<dbReference type="PROSITE" id="PS51257">
    <property type="entry name" value="PROKAR_LIPOPROTEIN"/>
    <property type="match status" value="1"/>
</dbReference>
<dbReference type="OrthoDB" id="9806342at2"/>
<dbReference type="CDD" id="cd10917">
    <property type="entry name" value="CE4_NodB_like_6s_7s"/>
    <property type="match status" value="1"/>
</dbReference>
<feature type="region of interest" description="Disordered" evidence="3">
    <location>
        <begin position="20"/>
        <end position="80"/>
    </location>
</feature>
<dbReference type="InterPro" id="IPR011330">
    <property type="entry name" value="Glyco_hydro/deAcase_b/a-brl"/>
</dbReference>
<reference evidence="6 7" key="1">
    <citation type="submission" date="2017-04" db="EMBL/GenBank/DDBJ databases">
        <title>The whole genome sequencing and assembly of Halobacillus mangrovi strain.</title>
        <authorList>
            <person name="Lee S.-J."/>
            <person name="Park M.-K."/>
            <person name="Kim J.-Y."/>
            <person name="Lee Y.-J."/>
            <person name="Yi H."/>
            <person name="Bahn Y.-S."/>
            <person name="Kim J.F."/>
            <person name="Lee D.-W."/>
        </authorList>
    </citation>
    <scope>NUCLEOTIDE SEQUENCE [LARGE SCALE GENOMIC DNA]</scope>
    <source>
        <strain evidence="6 7">KTB 131</strain>
    </source>
</reference>
<name>A0A1W5ZWF4_9BACI</name>
<evidence type="ECO:0000259" key="5">
    <source>
        <dbReference type="PROSITE" id="PS51677"/>
    </source>
</evidence>
<dbReference type="Gene3D" id="3.20.20.370">
    <property type="entry name" value="Glycoside hydrolase/deacetylase"/>
    <property type="match status" value="1"/>
</dbReference>
<evidence type="ECO:0000313" key="6">
    <source>
        <dbReference type="EMBL" id="ARI77625.1"/>
    </source>
</evidence>
<evidence type="ECO:0000256" key="3">
    <source>
        <dbReference type="SAM" id="MobiDB-lite"/>
    </source>
</evidence>
<dbReference type="GO" id="GO:0005975">
    <property type="term" value="P:carbohydrate metabolic process"/>
    <property type="evidence" value="ECO:0007669"/>
    <property type="project" value="InterPro"/>
</dbReference>
<proteinExistence type="predicted"/>
<dbReference type="SUPFAM" id="SSF88713">
    <property type="entry name" value="Glycoside hydrolase/deacetylase"/>
    <property type="match status" value="1"/>
</dbReference>
<dbReference type="GO" id="GO:0046872">
    <property type="term" value="F:metal ion binding"/>
    <property type="evidence" value="ECO:0007669"/>
    <property type="project" value="UniProtKB-KW"/>
</dbReference>
<dbReference type="PANTHER" id="PTHR10587">
    <property type="entry name" value="GLYCOSYL TRANSFERASE-RELATED"/>
    <property type="match status" value="1"/>
</dbReference>
<protein>
    <submittedName>
        <fullName evidence="6">Polysaccharide deacetylase</fullName>
    </submittedName>
</protein>
<accession>A0A1W5ZWF4</accession>
<dbReference type="RefSeq" id="WP_085030087.1">
    <property type="nucleotide sequence ID" value="NZ_CP020772.1"/>
</dbReference>
<dbReference type="STRING" id="402384.HM131_12555"/>
<dbReference type="GO" id="GO:0016810">
    <property type="term" value="F:hydrolase activity, acting on carbon-nitrogen (but not peptide) bonds"/>
    <property type="evidence" value="ECO:0007669"/>
    <property type="project" value="InterPro"/>
</dbReference>
<evidence type="ECO:0000256" key="1">
    <source>
        <dbReference type="ARBA" id="ARBA00022723"/>
    </source>
</evidence>
<dbReference type="GO" id="GO:0016020">
    <property type="term" value="C:membrane"/>
    <property type="evidence" value="ECO:0007669"/>
    <property type="project" value="TreeGrafter"/>
</dbReference>
<dbReference type="Pfam" id="PF01522">
    <property type="entry name" value="Polysacc_deac_1"/>
    <property type="match status" value="1"/>
</dbReference>
<keyword evidence="4" id="KW-0732">Signal</keyword>
<dbReference type="Proteomes" id="UP000192527">
    <property type="component" value="Chromosome"/>
</dbReference>
<dbReference type="EMBL" id="CP020772">
    <property type="protein sequence ID" value="ARI77625.1"/>
    <property type="molecule type" value="Genomic_DNA"/>
</dbReference>
<feature type="compositionally biased region" description="Low complexity" evidence="3">
    <location>
        <begin position="60"/>
        <end position="70"/>
    </location>
</feature>
<keyword evidence="7" id="KW-1185">Reference proteome</keyword>
<dbReference type="PROSITE" id="PS51677">
    <property type="entry name" value="NODB"/>
    <property type="match status" value="1"/>
</dbReference>
<keyword evidence="1" id="KW-0479">Metal-binding</keyword>
<dbReference type="InterPro" id="IPR002509">
    <property type="entry name" value="NODB_dom"/>
</dbReference>
<dbReference type="PANTHER" id="PTHR10587:SF133">
    <property type="entry name" value="CHITIN DEACETYLASE 1-RELATED"/>
    <property type="match status" value="1"/>
</dbReference>
<feature type="chain" id="PRO_5039308971" evidence="4">
    <location>
        <begin position="21"/>
        <end position="277"/>
    </location>
</feature>
<feature type="signal peptide" evidence="4">
    <location>
        <begin position="1"/>
        <end position="20"/>
    </location>
</feature>
<sequence length="277" mass="31289">MKKWVGMMLLVLLLTACSGASSVSNQEEQSKEEQKTEQSKKNEENEKTEKEEEQKDNETTEPANTTPAEPQYQLTGNWSFEPIGDANPKVALITIDDAPDNQGVEMAKTLKHLNAPAIFFVNGHFIDTPEGAEELKKIHEMGFPIGNHTYSHSSLPDLSQEEQKEEIIGLNDRIEEIIGERPKFFRAPFGQNTEYSKQLAAEENMLLMNWTYGYDWNQEYMDATKLADIMVNTDLLGNGANLLMHDREWTAKALPDIVQGLKDKGYELLNPALIKTP</sequence>
<dbReference type="KEGG" id="hmn:HM131_12555"/>
<gene>
    <name evidence="6" type="ORF">HM131_12555</name>
</gene>
<dbReference type="AlphaFoldDB" id="A0A1W5ZWF4"/>
<dbReference type="InterPro" id="IPR050248">
    <property type="entry name" value="Polysacc_deacetylase_ArnD"/>
</dbReference>
<feature type="compositionally biased region" description="Basic and acidic residues" evidence="3">
    <location>
        <begin position="28"/>
        <end position="58"/>
    </location>
</feature>
<evidence type="ECO:0000313" key="7">
    <source>
        <dbReference type="Proteomes" id="UP000192527"/>
    </source>
</evidence>
<keyword evidence="2" id="KW-0378">Hydrolase</keyword>
<organism evidence="6 7">
    <name type="scientific">Halobacillus mangrovi</name>
    <dbReference type="NCBI Taxonomy" id="402384"/>
    <lineage>
        <taxon>Bacteria</taxon>
        <taxon>Bacillati</taxon>
        <taxon>Bacillota</taxon>
        <taxon>Bacilli</taxon>
        <taxon>Bacillales</taxon>
        <taxon>Bacillaceae</taxon>
        <taxon>Halobacillus</taxon>
    </lineage>
</organism>